<dbReference type="InterPro" id="IPR003953">
    <property type="entry name" value="FAD-dep_OxRdtase_2_FAD-bd"/>
</dbReference>
<gene>
    <name evidence="15" type="primary">nadB</name>
    <name evidence="15" type="ORF">GRI75_11545</name>
</gene>
<keyword evidence="6 12" id="KW-0662">Pyridine nucleotide biosynthesis</keyword>
<evidence type="ECO:0000256" key="6">
    <source>
        <dbReference type="ARBA" id="ARBA00022642"/>
    </source>
</evidence>
<protein>
    <recommendedName>
        <fullName evidence="4 10">L-aspartate oxidase</fullName>
        <ecNumber evidence="4 10">1.4.3.16</ecNumber>
    </recommendedName>
</protein>
<evidence type="ECO:0000313" key="16">
    <source>
        <dbReference type="Proteomes" id="UP000469159"/>
    </source>
</evidence>
<evidence type="ECO:0000256" key="7">
    <source>
        <dbReference type="ARBA" id="ARBA00022827"/>
    </source>
</evidence>
<dbReference type="EC" id="1.4.3.16" evidence="4 10"/>
<evidence type="ECO:0000259" key="13">
    <source>
        <dbReference type="Pfam" id="PF00890"/>
    </source>
</evidence>
<evidence type="ECO:0000256" key="1">
    <source>
        <dbReference type="ARBA" id="ARBA00001974"/>
    </source>
</evidence>
<evidence type="ECO:0000313" key="15">
    <source>
        <dbReference type="EMBL" id="MXP42273.1"/>
    </source>
</evidence>
<dbReference type="UniPathway" id="UPA00253">
    <property type="reaction ID" value="UER00326"/>
</dbReference>
<dbReference type="PANTHER" id="PTHR42716:SF2">
    <property type="entry name" value="L-ASPARTATE OXIDASE, CHLOROPLASTIC"/>
    <property type="match status" value="1"/>
</dbReference>
<dbReference type="GO" id="GO:0008734">
    <property type="term" value="F:L-aspartate oxidase activity"/>
    <property type="evidence" value="ECO:0007669"/>
    <property type="project" value="UniProtKB-UniRule"/>
</dbReference>
<dbReference type="NCBIfam" id="NF006567">
    <property type="entry name" value="PRK09077.1"/>
    <property type="match status" value="1"/>
</dbReference>
<sequence>MTAHTTDVLVIGSGAAGLTAALSLAQKHKVTVLAKGPLTSGSTAWAQGGIAAVLDEGDTFENHVRDTMVAGAGLNRRETVEYVIERAPRAIARLVELGVPFNADGAALHLTREGGHSHRRIVHVADATGWAVQAALLKAAEDNPNITLLPDRSCIDLITGRHEERYSGSGRVWGAYALDPATGKVEAYRARATIMASGGAGRVYQFSTAPRGATGDGIAMAWRAGARVSNMEMMQFHPTCLYNLEVKNFLITEAVRGEGGQLRHPETGHRFMPDYDERAELAPRDIVARAIDDQIKRFGLDYVHLDISHMPAEFVTEHFPTIHEKLLGLGIDMTREPIPVVPAQHYTCGGICIGLDARTDLPGLWAAGECTESGLHGANRLASNSLLECFVFGEAAAQDILECWDRLDDPPAVRDWDESRVTDSDEEVVIKQNWTEIRRFMWNYVGIVRTTKRLERAAHRIALLTEEVEDYYGHFRVTTDLIELRNLLQCAELIVQSALKRHESRGLHFILDYPETAPEARDTVLVP</sequence>
<dbReference type="GO" id="GO:0034628">
    <property type="term" value="P:'de novo' NAD+ biosynthetic process from L-aspartate"/>
    <property type="evidence" value="ECO:0007669"/>
    <property type="project" value="TreeGrafter"/>
</dbReference>
<dbReference type="EMBL" id="WTYK01000006">
    <property type="protein sequence ID" value="MXP42273.1"/>
    <property type="molecule type" value="Genomic_DNA"/>
</dbReference>
<evidence type="ECO:0000256" key="10">
    <source>
        <dbReference type="NCBIfam" id="TIGR00551"/>
    </source>
</evidence>
<dbReference type="SUPFAM" id="SSF46977">
    <property type="entry name" value="Succinate dehydrogenase/fumarate reductase flavoprotein C-terminal domain"/>
    <property type="match status" value="1"/>
</dbReference>
<dbReference type="GO" id="GO:0005737">
    <property type="term" value="C:cytoplasm"/>
    <property type="evidence" value="ECO:0007669"/>
    <property type="project" value="UniProtKB-SubCell"/>
</dbReference>
<evidence type="ECO:0000256" key="12">
    <source>
        <dbReference type="RuleBase" id="RU362049"/>
    </source>
</evidence>
<dbReference type="InterPro" id="IPR027477">
    <property type="entry name" value="Succ_DH/fumarate_Rdtase_cat_sf"/>
</dbReference>
<feature type="domain" description="Fumarate reductase/succinate dehydrogenase flavoprotein-like C-terminal" evidence="14">
    <location>
        <begin position="436"/>
        <end position="516"/>
    </location>
</feature>
<dbReference type="RefSeq" id="WP_160747123.1">
    <property type="nucleotide sequence ID" value="NZ_WTYK01000006.1"/>
</dbReference>
<comment type="caution">
    <text evidence="15">The sequence shown here is derived from an EMBL/GenBank/DDBJ whole genome shotgun (WGS) entry which is preliminary data.</text>
</comment>
<dbReference type="InterPro" id="IPR037099">
    <property type="entry name" value="Fum_R/Succ_DH_flav-like_C_sf"/>
</dbReference>
<evidence type="ECO:0000256" key="5">
    <source>
        <dbReference type="ARBA" id="ARBA00022630"/>
    </source>
</evidence>
<dbReference type="OrthoDB" id="9806724at2"/>
<dbReference type="InterPro" id="IPR005288">
    <property type="entry name" value="NadB"/>
</dbReference>
<dbReference type="InterPro" id="IPR015939">
    <property type="entry name" value="Fum_Rdtase/Succ_DH_flav-like_C"/>
</dbReference>
<evidence type="ECO:0000256" key="8">
    <source>
        <dbReference type="ARBA" id="ARBA00023002"/>
    </source>
</evidence>
<dbReference type="Pfam" id="PF00890">
    <property type="entry name" value="FAD_binding_2"/>
    <property type="match status" value="1"/>
</dbReference>
<dbReference type="PANTHER" id="PTHR42716">
    <property type="entry name" value="L-ASPARTATE OXIDASE"/>
    <property type="match status" value="1"/>
</dbReference>
<dbReference type="Gene3D" id="1.20.58.100">
    <property type="entry name" value="Fumarate reductase/succinate dehydrogenase flavoprotein-like, C-terminal domain"/>
    <property type="match status" value="1"/>
</dbReference>
<dbReference type="PRINTS" id="PR00368">
    <property type="entry name" value="FADPNR"/>
</dbReference>
<evidence type="ECO:0000256" key="9">
    <source>
        <dbReference type="ARBA" id="ARBA00048305"/>
    </source>
</evidence>
<keyword evidence="7 12" id="KW-0274">FAD</keyword>
<keyword evidence="16" id="KW-1185">Reference proteome</keyword>
<keyword evidence="8 12" id="KW-0560">Oxidoreductase</keyword>
<dbReference type="Pfam" id="PF02910">
    <property type="entry name" value="Succ_DH_flav_C"/>
    <property type="match status" value="1"/>
</dbReference>
<comment type="similarity">
    <text evidence="3 12">Belongs to the FAD-dependent oxidoreductase 2 family. NadB subfamily.</text>
</comment>
<name>A0A6I4UXH0_9SPHN</name>
<comment type="subcellular location">
    <subcellularLocation>
        <location evidence="12">Cytoplasm</location>
    </subcellularLocation>
</comment>
<evidence type="ECO:0000256" key="3">
    <source>
        <dbReference type="ARBA" id="ARBA00008562"/>
    </source>
</evidence>
<evidence type="ECO:0000256" key="2">
    <source>
        <dbReference type="ARBA" id="ARBA00004950"/>
    </source>
</evidence>
<evidence type="ECO:0000259" key="14">
    <source>
        <dbReference type="Pfam" id="PF02910"/>
    </source>
</evidence>
<dbReference type="InterPro" id="IPR036188">
    <property type="entry name" value="FAD/NAD-bd_sf"/>
</dbReference>
<feature type="active site" description="Proton acceptor" evidence="11">
    <location>
        <position position="284"/>
    </location>
</feature>
<dbReference type="FunFam" id="3.90.700.10:FF:000002">
    <property type="entry name" value="L-aspartate oxidase"/>
    <property type="match status" value="1"/>
</dbReference>
<dbReference type="FunFam" id="1.20.58.100:FF:000002">
    <property type="entry name" value="L-aspartate oxidase"/>
    <property type="match status" value="1"/>
</dbReference>
<organism evidence="15 16">
    <name type="scientific">Croceibacterium soli</name>
    <dbReference type="NCBI Taxonomy" id="1739690"/>
    <lineage>
        <taxon>Bacteria</taxon>
        <taxon>Pseudomonadati</taxon>
        <taxon>Pseudomonadota</taxon>
        <taxon>Alphaproteobacteria</taxon>
        <taxon>Sphingomonadales</taxon>
        <taxon>Erythrobacteraceae</taxon>
        <taxon>Croceibacterium</taxon>
    </lineage>
</organism>
<comment type="catalytic activity">
    <reaction evidence="9">
        <text>L-aspartate + O2 = iminosuccinate + H2O2</text>
        <dbReference type="Rhea" id="RHEA:25876"/>
        <dbReference type="ChEBI" id="CHEBI:15379"/>
        <dbReference type="ChEBI" id="CHEBI:16240"/>
        <dbReference type="ChEBI" id="CHEBI:29991"/>
        <dbReference type="ChEBI" id="CHEBI:77875"/>
        <dbReference type="EC" id="1.4.3.16"/>
    </reaction>
    <physiologicalReaction direction="left-to-right" evidence="9">
        <dbReference type="Rhea" id="RHEA:25877"/>
    </physiologicalReaction>
</comment>
<dbReference type="NCBIfam" id="TIGR00551">
    <property type="entry name" value="nadB"/>
    <property type="match status" value="1"/>
</dbReference>
<dbReference type="AlphaFoldDB" id="A0A6I4UXH0"/>
<dbReference type="SUPFAM" id="SSF56425">
    <property type="entry name" value="Succinate dehydrogenase/fumarate reductase flavoprotein, catalytic domain"/>
    <property type="match status" value="1"/>
</dbReference>
<accession>A0A6I4UXH0</accession>
<reference evidence="15 16" key="1">
    <citation type="submission" date="2019-12" db="EMBL/GenBank/DDBJ databases">
        <title>Genomic-based taxomic classification of the family Erythrobacteraceae.</title>
        <authorList>
            <person name="Xu L."/>
        </authorList>
    </citation>
    <scope>NUCLEOTIDE SEQUENCE [LARGE SCALE GENOMIC DNA]</scope>
    <source>
        <strain evidence="15 16">MCCC 1K02066</strain>
    </source>
</reference>
<comment type="pathway">
    <text evidence="2 12">Cofactor biosynthesis; NAD(+) biosynthesis; iminoaspartate from L-aspartate (oxidase route): step 1/1.</text>
</comment>
<dbReference type="PIRSF" id="PIRSF000171">
    <property type="entry name" value="SDHA_APRA_LASPO"/>
    <property type="match status" value="1"/>
</dbReference>
<evidence type="ECO:0000256" key="4">
    <source>
        <dbReference type="ARBA" id="ARBA00012173"/>
    </source>
</evidence>
<dbReference type="Gene3D" id="3.90.700.10">
    <property type="entry name" value="Succinate dehydrogenase/fumarate reductase flavoprotein, catalytic domain"/>
    <property type="match status" value="1"/>
</dbReference>
<dbReference type="Gene3D" id="3.50.50.60">
    <property type="entry name" value="FAD/NAD(P)-binding domain"/>
    <property type="match status" value="1"/>
</dbReference>
<comment type="function">
    <text evidence="12">Catalyzes the oxidation of L-aspartate to iminoaspartate.</text>
</comment>
<dbReference type="SUPFAM" id="SSF51905">
    <property type="entry name" value="FAD/NAD(P)-binding domain"/>
    <property type="match status" value="1"/>
</dbReference>
<evidence type="ECO:0000256" key="11">
    <source>
        <dbReference type="PIRSR" id="PIRSR000171-1"/>
    </source>
</evidence>
<proteinExistence type="inferred from homology"/>
<comment type="cofactor">
    <cofactor evidence="1 12">
        <name>FAD</name>
        <dbReference type="ChEBI" id="CHEBI:57692"/>
    </cofactor>
</comment>
<dbReference type="PRINTS" id="PR00411">
    <property type="entry name" value="PNDRDTASEI"/>
</dbReference>
<dbReference type="Proteomes" id="UP000469159">
    <property type="component" value="Unassembled WGS sequence"/>
</dbReference>
<keyword evidence="5 12" id="KW-0285">Flavoprotein</keyword>
<feature type="domain" description="FAD-dependent oxidoreductase 2 FAD-binding" evidence="13">
    <location>
        <begin position="7"/>
        <end position="386"/>
    </location>
</feature>